<name>A0A183TEP9_SCHSO</name>
<reference evidence="3" key="1">
    <citation type="submission" date="2016-06" db="UniProtKB">
        <authorList>
            <consortium name="WormBaseParasite"/>
        </authorList>
    </citation>
    <scope>IDENTIFICATION</scope>
</reference>
<sequence length="109" mass="12137">MIHQVSRKSFTLSDSVRDVNVGFITDNSTKVERWLEHFESESSTLSFSSLVVSLPSPTFAVSCDPTPSEGEVAEATQGLRNKASGDHDILTEIYKSCQQLVPWLYQVIE</sequence>
<dbReference type="WBParaSite" id="SSLN_0001550701-mRNA-1">
    <property type="protein sequence ID" value="SSLN_0001550701-mRNA-1"/>
    <property type="gene ID" value="SSLN_0001550701"/>
</dbReference>
<accession>A0A183TEP9</accession>
<dbReference type="EMBL" id="UYSU01039462">
    <property type="protein sequence ID" value="VDM01333.1"/>
    <property type="molecule type" value="Genomic_DNA"/>
</dbReference>
<protein>
    <submittedName>
        <fullName evidence="1 3">Uncharacterized protein</fullName>
    </submittedName>
</protein>
<reference evidence="1 2" key="2">
    <citation type="submission" date="2018-11" db="EMBL/GenBank/DDBJ databases">
        <authorList>
            <consortium name="Pathogen Informatics"/>
        </authorList>
    </citation>
    <scope>NUCLEOTIDE SEQUENCE [LARGE SCALE GENOMIC DNA]</scope>
    <source>
        <strain evidence="1 2">NST_G2</strain>
    </source>
</reference>
<evidence type="ECO:0000313" key="1">
    <source>
        <dbReference type="EMBL" id="VDM01333.1"/>
    </source>
</evidence>
<keyword evidence="2" id="KW-1185">Reference proteome</keyword>
<organism evidence="3">
    <name type="scientific">Schistocephalus solidus</name>
    <name type="common">Tapeworm</name>
    <dbReference type="NCBI Taxonomy" id="70667"/>
    <lineage>
        <taxon>Eukaryota</taxon>
        <taxon>Metazoa</taxon>
        <taxon>Spiralia</taxon>
        <taxon>Lophotrochozoa</taxon>
        <taxon>Platyhelminthes</taxon>
        <taxon>Cestoda</taxon>
        <taxon>Eucestoda</taxon>
        <taxon>Diphyllobothriidea</taxon>
        <taxon>Diphyllobothriidae</taxon>
        <taxon>Schistocephalus</taxon>
    </lineage>
</organism>
<dbReference type="AlphaFoldDB" id="A0A183TEP9"/>
<gene>
    <name evidence="1" type="ORF">SSLN_LOCUS14947</name>
</gene>
<dbReference type="Proteomes" id="UP000275846">
    <property type="component" value="Unassembled WGS sequence"/>
</dbReference>
<evidence type="ECO:0000313" key="3">
    <source>
        <dbReference type="WBParaSite" id="SSLN_0001550701-mRNA-1"/>
    </source>
</evidence>
<proteinExistence type="predicted"/>
<evidence type="ECO:0000313" key="2">
    <source>
        <dbReference type="Proteomes" id="UP000275846"/>
    </source>
</evidence>